<dbReference type="Pfam" id="PF01425">
    <property type="entry name" value="Amidase"/>
    <property type="match status" value="1"/>
</dbReference>
<sequence>MKDLQDAISIAIQFQKRTLNPVQALENAFEKIQHTESVYIECCEKRAYREAKAAKERWDAGQPLSIFDGIPISWKDLFNIQGYKTTAGSPVLNESEIKTSDASMVATLTQQGMVNVGKTNLSEFAYSGLGLNPYFGHPKNIYDQTCVSGGSSSGAAISVGVGTVPIAMGSDTAGSIRIPAAFNGLVGYRSSYTRYAKDGVFELAKTLDTLGPLALTVRDCKALDNLLLGKKSFDIPQVQVKPQQLGFVVDERIFSHPQMCEDVKNNFAQSVEKLKEQGCLVEYRPIDAFQQSLDLVDDGLWLGAAEAFTLHEKLLDSSDAEKMDQYIRARLETARHFPASKQIKLYFLKQQLQQKIRAELDGSLLLTPTVMHTAPKLAPLLDSEETFFSWNKRSLRLTMPGSFLDTPAITVPNGFCKQGLPTGLLISSYSGDDEAVFRAAHFFEGL</sequence>
<dbReference type="Gene3D" id="3.90.1300.10">
    <property type="entry name" value="Amidase signature (AS) domain"/>
    <property type="match status" value="1"/>
</dbReference>
<comment type="caution">
    <text evidence="2">The sequence shown here is derived from an EMBL/GenBank/DDBJ whole genome shotgun (WGS) entry which is preliminary data.</text>
</comment>
<dbReference type="InterPro" id="IPR036928">
    <property type="entry name" value="AS_sf"/>
</dbReference>
<name>A0ABU6DU45_9GAMM</name>
<dbReference type="PANTHER" id="PTHR11895:SF176">
    <property type="entry name" value="AMIDASE AMID-RELATED"/>
    <property type="match status" value="1"/>
</dbReference>
<evidence type="ECO:0000259" key="1">
    <source>
        <dbReference type="Pfam" id="PF01425"/>
    </source>
</evidence>
<keyword evidence="3" id="KW-1185">Reference proteome</keyword>
<organism evidence="2 3">
    <name type="scientific">Acinetobacter pollinis</name>
    <dbReference type="NCBI Taxonomy" id="2605270"/>
    <lineage>
        <taxon>Bacteria</taxon>
        <taxon>Pseudomonadati</taxon>
        <taxon>Pseudomonadota</taxon>
        <taxon>Gammaproteobacteria</taxon>
        <taxon>Moraxellales</taxon>
        <taxon>Moraxellaceae</taxon>
        <taxon>Acinetobacter</taxon>
    </lineage>
</organism>
<dbReference type="InterPro" id="IPR023631">
    <property type="entry name" value="Amidase_dom"/>
</dbReference>
<dbReference type="Proteomes" id="UP001339883">
    <property type="component" value="Unassembled WGS sequence"/>
</dbReference>
<dbReference type="EMBL" id="VTDN01000003">
    <property type="protein sequence ID" value="MEB5476437.1"/>
    <property type="molecule type" value="Genomic_DNA"/>
</dbReference>
<dbReference type="PANTHER" id="PTHR11895">
    <property type="entry name" value="TRANSAMIDASE"/>
    <property type="match status" value="1"/>
</dbReference>
<proteinExistence type="predicted"/>
<evidence type="ECO:0000313" key="2">
    <source>
        <dbReference type="EMBL" id="MEB5476437.1"/>
    </source>
</evidence>
<accession>A0ABU6DU45</accession>
<dbReference type="SUPFAM" id="SSF75304">
    <property type="entry name" value="Amidase signature (AS) enzymes"/>
    <property type="match status" value="1"/>
</dbReference>
<protein>
    <submittedName>
        <fullName evidence="2">Amidase</fullName>
    </submittedName>
</protein>
<dbReference type="InterPro" id="IPR000120">
    <property type="entry name" value="Amidase"/>
</dbReference>
<evidence type="ECO:0000313" key="3">
    <source>
        <dbReference type="Proteomes" id="UP001339883"/>
    </source>
</evidence>
<feature type="domain" description="Amidase" evidence="1">
    <location>
        <begin position="26"/>
        <end position="436"/>
    </location>
</feature>
<reference evidence="2 3" key="1">
    <citation type="submission" date="2019-08" db="EMBL/GenBank/DDBJ databases">
        <title>Five species of Acinetobacter isolated from floral nectar and animal pollinators.</title>
        <authorList>
            <person name="Hendry T.A."/>
        </authorList>
    </citation>
    <scope>NUCLEOTIDE SEQUENCE [LARGE SCALE GENOMIC DNA]</scope>
    <source>
        <strain evidence="2 3">MD18.27</strain>
    </source>
</reference>
<dbReference type="RefSeq" id="WP_325774946.1">
    <property type="nucleotide sequence ID" value="NZ_VTDN01000003.1"/>
</dbReference>
<gene>
    <name evidence="2" type="ORF">I2F25_05105</name>
</gene>